<feature type="compositionally biased region" description="Polar residues" evidence="1">
    <location>
        <begin position="203"/>
        <end position="212"/>
    </location>
</feature>
<feature type="signal peptide" evidence="2">
    <location>
        <begin position="1"/>
        <end position="19"/>
    </location>
</feature>
<keyword evidence="3" id="KW-0449">Lipoprotein</keyword>
<dbReference type="RefSeq" id="WP_123420895.1">
    <property type="nucleotide sequence ID" value="NZ_JBLXAC010000001.1"/>
</dbReference>
<organism evidence="3 4">
    <name type="scientific">Gallaecimonas pentaromativorans</name>
    <dbReference type="NCBI Taxonomy" id="584787"/>
    <lineage>
        <taxon>Bacteria</taxon>
        <taxon>Pseudomonadati</taxon>
        <taxon>Pseudomonadota</taxon>
        <taxon>Gammaproteobacteria</taxon>
        <taxon>Enterobacterales</taxon>
        <taxon>Gallaecimonadaceae</taxon>
        <taxon>Gallaecimonas</taxon>
    </lineage>
</organism>
<dbReference type="Proteomes" id="UP000268033">
    <property type="component" value="Unassembled WGS sequence"/>
</dbReference>
<feature type="region of interest" description="Disordered" evidence="1">
    <location>
        <begin position="188"/>
        <end position="212"/>
    </location>
</feature>
<dbReference type="Pfam" id="PF03843">
    <property type="entry name" value="Slp"/>
    <property type="match status" value="1"/>
</dbReference>
<keyword evidence="2" id="KW-0732">Signal</keyword>
<dbReference type="InterPro" id="IPR004658">
    <property type="entry name" value="OMP_Slp"/>
</dbReference>
<evidence type="ECO:0000256" key="2">
    <source>
        <dbReference type="SAM" id="SignalP"/>
    </source>
</evidence>
<dbReference type="STRING" id="584787.GCA_001247655_00476"/>
<evidence type="ECO:0000256" key="1">
    <source>
        <dbReference type="SAM" id="MobiDB-lite"/>
    </source>
</evidence>
<keyword evidence="4" id="KW-1185">Reference proteome</keyword>
<dbReference type="PIRSF" id="PIRSF004982">
    <property type="entry name" value="SlP"/>
    <property type="match status" value="1"/>
</dbReference>
<protein>
    <submittedName>
        <fullName evidence="3">Outer membrane lipoprotein</fullName>
    </submittedName>
</protein>
<evidence type="ECO:0000313" key="4">
    <source>
        <dbReference type="Proteomes" id="UP000268033"/>
    </source>
</evidence>
<sequence length="212" mass="23616">MWRNLSLALVVLLAGCASMPDELKVPEGTNLAAYNLAREGQEVGKTARWGGVVTGVTNLKDKTRIEVMFTSLTNSGRPSLDNPSPGRFYAYVDGFVDPVSIPKGYRVALVGTVGKAEKGQVGDFSYTYPVLNVSNFKLWAPQQQVDYYPDRWGPYWGSPFGYGYGYWGDPFFYHPYYYGPQRARVTGPKVPKPDYTPKPLPRGNNNQPGKQK</sequence>
<name>A0A3N1PNM1_9GAMM</name>
<dbReference type="PROSITE" id="PS51257">
    <property type="entry name" value="PROKAR_LIPOPROTEIN"/>
    <property type="match status" value="1"/>
</dbReference>
<accession>A0A3N1PNM1</accession>
<dbReference type="AlphaFoldDB" id="A0A3N1PNM1"/>
<comment type="caution">
    <text evidence="3">The sequence shown here is derived from an EMBL/GenBank/DDBJ whole genome shotgun (WGS) entry which is preliminary data.</text>
</comment>
<dbReference type="PANTHER" id="PTHR37530:SF1">
    <property type="entry name" value="OUTER MEMBRANE PROTEIN SLP"/>
    <property type="match status" value="1"/>
</dbReference>
<evidence type="ECO:0000313" key="3">
    <source>
        <dbReference type="EMBL" id="ROQ30113.1"/>
    </source>
</evidence>
<dbReference type="PANTHER" id="PTHR37530">
    <property type="entry name" value="OUTER MEMBRANE PROTEIN SLP"/>
    <property type="match status" value="1"/>
</dbReference>
<dbReference type="NCBIfam" id="TIGR00752">
    <property type="entry name" value="slp"/>
    <property type="match status" value="1"/>
</dbReference>
<proteinExistence type="predicted"/>
<gene>
    <name evidence="3" type="ORF">EDC28_102506</name>
</gene>
<feature type="chain" id="PRO_5018328724" evidence="2">
    <location>
        <begin position="20"/>
        <end position="212"/>
    </location>
</feature>
<dbReference type="GO" id="GO:0019867">
    <property type="term" value="C:outer membrane"/>
    <property type="evidence" value="ECO:0007669"/>
    <property type="project" value="InterPro"/>
</dbReference>
<dbReference type="EMBL" id="RJUL01000002">
    <property type="protein sequence ID" value="ROQ30113.1"/>
    <property type="molecule type" value="Genomic_DNA"/>
</dbReference>
<reference evidence="3 4" key="1">
    <citation type="submission" date="2018-11" db="EMBL/GenBank/DDBJ databases">
        <title>Genomic Encyclopedia of Type Strains, Phase IV (KMG-IV): sequencing the most valuable type-strain genomes for metagenomic binning, comparative biology and taxonomic classification.</title>
        <authorList>
            <person name="Goeker M."/>
        </authorList>
    </citation>
    <scope>NUCLEOTIDE SEQUENCE [LARGE SCALE GENOMIC DNA]</scope>
    <source>
        <strain evidence="3 4">DSM 21945</strain>
    </source>
</reference>